<keyword evidence="4" id="KW-1185">Reference proteome</keyword>
<dbReference type="PROSITE" id="PS00028">
    <property type="entry name" value="ZINC_FINGER_C2H2_1"/>
    <property type="match status" value="1"/>
</dbReference>
<evidence type="ECO:0000259" key="2">
    <source>
        <dbReference type="PROSITE" id="PS50157"/>
    </source>
</evidence>
<dbReference type="AlphaFoldDB" id="A0A821S5K9"/>
<dbReference type="Proteomes" id="UP000663880">
    <property type="component" value="Unassembled WGS sequence"/>
</dbReference>
<dbReference type="InterPro" id="IPR013087">
    <property type="entry name" value="Znf_C2H2_type"/>
</dbReference>
<protein>
    <recommendedName>
        <fullName evidence="2">C2H2-type domain-containing protein</fullName>
    </recommendedName>
</protein>
<accession>A0A821S5K9</accession>
<dbReference type="GO" id="GO:0008270">
    <property type="term" value="F:zinc ion binding"/>
    <property type="evidence" value="ECO:0007669"/>
    <property type="project" value="UniProtKB-KW"/>
</dbReference>
<name>A0A821S5K9_9NEOP</name>
<evidence type="ECO:0000313" key="4">
    <source>
        <dbReference type="Proteomes" id="UP000663880"/>
    </source>
</evidence>
<dbReference type="OrthoDB" id="5981545at2759"/>
<evidence type="ECO:0000313" key="3">
    <source>
        <dbReference type="EMBL" id="CAF4853739.1"/>
    </source>
</evidence>
<sequence>MNTPIDNIIVNPCQYTPVYIIENPTVSQTTPIVVTTSAQKPQLSNLKAFYENSGKLENNLLQRNENIKTPRIIKKVDNNVIGNNLKLANFLMAKNEFKIETVSEQPSIPYNNIVLKPLFVTNTPSSTNIQPTLPKLDVRSKIVRVKDIPIAKQKNRKILPKMTPKEETIAKPSKTTSVQLIKLGETYHCLNDLNDEQMKKVNHALKIFNSPKNSPKELSFDPATNTQYIYKVLSPKDIVPNNKEKEVLKPKKPEIKKEIKKVEKIVPEIEEEEPVVPLETTITRSGRKVRLPKNILPEETTLQKPKKKPGTIVTCNQCSLQFNSLYRLRRHYDHHPTHVPAPGHTNLFHCLLAIIKTGSEDEQANIFLQQLEQFIAKIRSLIPCFIKSDSLVGKLSTIGEDVANLFGIGPGKYNVNVGALSCNKDKDGHCQHNPPPPNITLEQSPLDSNKGVVDIPQTDDCARNNSADKWPTVSKRLESRKNPEQGAAKKIKLSDTKVPLEQCELDDVDIDAFFSNTNKTESPMDIKTETREIDLSEQLQTNLNKDLKKQHLKFHSTHFDIRSSPIKPTSTVFTKFQINPEKLPKFDMQEIQPLLNQENFTEQVHTQANIVPSLEIDLFTQNNSLPCKEMSDISLHSSKDWSLKYMDNESNMNYVKADSIINDSTDYLKSNVLIEPALLHVKEDSKLENGNAHENNFNENLSHQDSVLSLLSYPEATIRNSTVDFSLDLFSFSNS</sequence>
<keyword evidence="1" id="KW-0863">Zinc-finger</keyword>
<evidence type="ECO:0000256" key="1">
    <source>
        <dbReference type="PROSITE-ProRule" id="PRU00042"/>
    </source>
</evidence>
<keyword evidence="1" id="KW-0479">Metal-binding</keyword>
<proteinExistence type="predicted"/>
<organism evidence="3 4">
    <name type="scientific">Pieris macdunnoughi</name>
    <dbReference type="NCBI Taxonomy" id="345717"/>
    <lineage>
        <taxon>Eukaryota</taxon>
        <taxon>Metazoa</taxon>
        <taxon>Ecdysozoa</taxon>
        <taxon>Arthropoda</taxon>
        <taxon>Hexapoda</taxon>
        <taxon>Insecta</taxon>
        <taxon>Pterygota</taxon>
        <taxon>Neoptera</taxon>
        <taxon>Endopterygota</taxon>
        <taxon>Lepidoptera</taxon>
        <taxon>Glossata</taxon>
        <taxon>Ditrysia</taxon>
        <taxon>Papilionoidea</taxon>
        <taxon>Pieridae</taxon>
        <taxon>Pierinae</taxon>
        <taxon>Pieris</taxon>
    </lineage>
</organism>
<comment type="caution">
    <text evidence="3">The sequence shown here is derived from an EMBL/GenBank/DDBJ whole genome shotgun (WGS) entry which is preliminary data.</text>
</comment>
<keyword evidence="1" id="KW-0862">Zinc</keyword>
<reference evidence="3" key="1">
    <citation type="submission" date="2021-02" db="EMBL/GenBank/DDBJ databases">
        <authorList>
            <person name="Steward A R."/>
        </authorList>
    </citation>
    <scope>NUCLEOTIDE SEQUENCE</scope>
</reference>
<feature type="domain" description="C2H2-type" evidence="2">
    <location>
        <begin position="313"/>
        <end position="340"/>
    </location>
</feature>
<dbReference type="EMBL" id="CAJOBZ010000017">
    <property type="protein sequence ID" value="CAF4853739.1"/>
    <property type="molecule type" value="Genomic_DNA"/>
</dbReference>
<gene>
    <name evidence="3" type="ORF">PMACD_LOCUS7287</name>
</gene>
<dbReference type="PROSITE" id="PS50157">
    <property type="entry name" value="ZINC_FINGER_C2H2_2"/>
    <property type="match status" value="1"/>
</dbReference>